<organism evidence="1 2">
    <name type="scientific">Mesonia sediminis</name>
    <dbReference type="NCBI Taxonomy" id="1703946"/>
    <lineage>
        <taxon>Bacteria</taxon>
        <taxon>Pseudomonadati</taxon>
        <taxon>Bacteroidota</taxon>
        <taxon>Flavobacteriia</taxon>
        <taxon>Flavobacteriales</taxon>
        <taxon>Flavobacteriaceae</taxon>
        <taxon>Mesonia</taxon>
    </lineage>
</organism>
<reference evidence="2" key="1">
    <citation type="journal article" date="2019" name="Int. J. Syst. Evol. Microbiol.">
        <title>The Global Catalogue of Microorganisms (GCM) 10K type strain sequencing project: providing services to taxonomists for standard genome sequencing and annotation.</title>
        <authorList>
            <consortium name="The Broad Institute Genomics Platform"/>
            <consortium name="The Broad Institute Genome Sequencing Center for Infectious Disease"/>
            <person name="Wu L."/>
            <person name="Ma J."/>
        </authorList>
    </citation>
    <scope>NUCLEOTIDE SEQUENCE [LARGE SCALE GENOMIC DNA]</scope>
    <source>
        <strain evidence="2">KCTC 42255</strain>
    </source>
</reference>
<keyword evidence="2" id="KW-1185">Reference proteome</keyword>
<evidence type="ECO:0008006" key="3">
    <source>
        <dbReference type="Google" id="ProtNLM"/>
    </source>
</evidence>
<gene>
    <name evidence="1" type="ORF">ACFSQ0_06425</name>
</gene>
<dbReference type="EMBL" id="JBHULZ010000026">
    <property type="protein sequence ID" value="MFD2697622.1"/>
    <property type="molecule type" value="Genomic_DNA"/>
</dbReference>
<protein>
    <recommendedName>
        <fullName evidence="3">Lipoprotein</fullName>
    </recommendedName>
</protein>
<comment type="caution">
    <text evidence="1">The sequence shown here is derived from an EMBL/GenBank/DDBJ whole genome shotgun (WGS) entry which is preliminary data.</text>
</comment>
<dbReference type="Proteomes" id="UP001597357">
    <property type="component" value="Unassembled WGS sequence"/>
</dbReference>
<name>A0ABW5SEK1_9FLAO</name>
<proteinExistence type="predicted"/>
<evidence type="ECO:0000313" key="1">
    <source>
        <dbReference type="EMBL" id="MFD2697622.1"/>
    </source>
</evidence>
<sequence>MKYIILTLCVVLHISCKTIEPSNVNQNYKVLNKTIYSITNLEKGSAIKINLRPIDLKNKLDFDFFNEKNLVYSYGNGSTLGVDSEKVIFLIENTDFEKIELPKITSFNWKTEKFNFPFEIKNEEIDKSPGTPTFGFSEPLFFEKGKYFLIYYERNYDALHGEGNLKVFKKENNRWVEYLQIPIWVI</sequence>
<evidence type="ECO:0000313" key="2">
    <source>
        <dbReference type="Proteomes" id="UP001597357"/>
    </source>
</evidence>
<accession>A0ABW5SEK1</accession>